<accession>A0A1I0WSZ3</accession>
<organism evidence="1 2">
    <name type="scientific">Flavobacterium swingsii</name>
    <dbReference type="NCBI Taxonomy" id="498292"/>
    <lineage>
        <taxon>Bacteria</taxon>
        <taxon>Pseudomonadati</taxon>
        <taxon>Bacteroidota</taxon>
        <taxon>Flavobacteriia</taxon>
        <taxon>Flavobacteriales</taxon>
        <taxon>Flavobacteriaceae</taxon>
        <taxon>Flavobacterium</taxon>
    </lineage>
</organism>
<dbReference type="Proteomes" id="UP000199604">
    <property type="component" value="Unassembled WGS sequence"/>
</dbReference>
<sequence length="437" mass="49772">MNTKSKIITGLLFFSLATFAQKDEIKTLKKIYTKEIITEADLVDYKKNAIKYGDVAIEEEDKIYSEFYKCMLPILQINALGANATAMQKADFINLETIANLSSGLNATLDFEKKAGKEVYTKNINENKVKYKPLLWEYVVALDGQKKYKEVSQAAYLIYQLDKKDLERLYIAAEYAFRAQEYNKAIEYYNELNALKYTGEATTYLAKSKVNDEYNSFTTIAERDLAVKIGTHTDPKIEKTPSRKGDIYKNIVESYIGKNDIPNAKKAIVDARLVNPDDTNLIMVEANLYLKTEDYDTYKKLITEVLAKNPNDADLFFNLGVISAKSKDGQAEAEKNYLRVIQIDPKYKNAYINLAVLKLEGATKIVEQMNKLGTSPAENKKYDALKVKQREIYKSALPYLEKAEELFTGDTEIKTTLLNIYYALDMTEKAKALKAKK</sequence>
<evidence type="ECO:0000313" key="1">
    <source>
        <dbReference type="EMBL" id="SFA91664.1"/>
    </source>
</evidence>
<dbReference type="AlphaFoldDB" id="A0A1I0WSZ3"/>
<proteinExistence type="predicted"/>
<dbReference type="SUPFAM" id="SSF48452">
    <property type="entry name" value="TPR-like"/>
    <property type="match status" value="1"/>
</dbReference>
<dbReference type="InterPro" id="IPR011990">
    <property type="entry name" value="TPR-like_helical_dom_sf"/>
</dbReference>
<name>A0A1I0WSZ3_9FLAO</name>
<dbReference type="STRING" id="498292.SAMN05660845_0960"/>
<protein>
    <submittedName>
        <fullName evidence="1">Uncharacterized protein</fullName>
    </submittedName>
</protein>
<keyword evidence="2" id="KW-1185">Reference proteome</keyword>
<dbReference type="Gene3D" id="1.25.40.10">
    <property type="entry name" value="Tetratricopeptide repeat domain"/>
    <property type="match status" value="1"/>
</dbReference>
<dbReference type="OrthoDB" id="1149028at2"/>
<gene>
    <name evidence="1" type="ORF">SAMN05660845_0960</name>
</gene>
<dbReference type="RefSeq" id="WP_091474498.1">
    <property type="nucleotide sequence ID" value="NZ_FOJT01000002.1"/>
</dbReference>
<reference evidence="2" key="1">
    <citation type="submission" date="2016-10" db="EMBL/GenBank/DDBJ databases">
        <authorList>
            <person name="Varghese N."/>
            <person name="Submissions S."/>
        </authorList>
    </citation>
    <scope>NUCLEOTIDE SEQUENCE [LARGE SCALE GENOMIC DNA]</scope>
    <source>
        <strain evidence="2">DSM 21789</strain>
    </source>
</reference>
<dbReference type="EMBL" id="FOJT01000002">
    <property type="protein sequence ID" value="SFA91664.1"/>
    <property type="molecule type" value="Genomic_DNA"/>
</dbReference>
<evidence type="ECO:0000313" key="2">
    <source>
        <dbReference type="Proteomes" id="UP000199604"/>
    </source>
</evidence>